<evidence type="ECO:0000256" key="1">
    <source>
        <dbReference type="SAM" id="Phobius"/>
    </source>
</evidence>
<evidence type="ECO:0000313" key="3">
    <source>
        <dbReference type="Proteomes" id="UP001320159"/>
    </source>
</evidence>
<name>A0AAP2RDW8_9EURY</name>
<proteinExistence type="predicted"/>
<keyword evidence="1" id="KW-1133">Transmembrane helix</keyword>
<dbReference type="Proteomes" id="UP001320159">
    <property type="component" value="Unassembled WGS sequence"/>
</dbReference>
<gene>
    <name evidence="2" type="ORF">CUJ83_12655</name>
</gene>
<organism evidence="2 3">
    <name type="scientific">Methanooceanicella nereidis</name>
    <dbReference type="NCBI Taxonomy" id="2052831"/>
    <lineage>
        <taxon>Archaea</taxon>
        <taxon>Methanobacteriati</taxon>
        <taxon>Methanobacteriota</taxon>
        <taxon>Stenosarchaea group</taxon>
        <taxon>Methanomicrobia</taxon>
        <taxon>Methanocellales</taxon>
        <taxon>Methanocellaceae</taxon>
        <taxon>Methanooceanicella</taxon>
    </lineage>
</organism>
<dbReference type="AlphaFoldDB" id="A0AAP2RDW8"/>
<keyword evidence="1" id="KW-0472">Membrane</keyword>
<feature type="transmembrane region" description="Helical" evidence="1">
    <location>
        <begin position="6"/>
        <end position="24"/>
    </location>
</feature>
<protein>
    <submittedName>
        <fullName evidence="2">Uncharacterized protein</fullName>
    </submittedName>
</protein>
<accession>A0AAP2RDW8</accession>
<dbReference type="EMBL" id="PGCK01000011">
    <property type="protein sequence ID" value="MCD1295846.1"/>
    <property type="molecule type" value="Genomic_DNA"/>
</dbReference>
<sequence length="135" mass="15171">MDKFVVSLSIISMILVAGLAGIIMTDKKPHEIYTPDHAVLVAKNFVMNDETYKFDGIPDTLNVYYWDTLRMPYTYAIAAEFTSAHGGYGDRTGVPVTQALTHHNARIIVSKGKVISAIMDSRWDMINEKPIQYTE</sequence>
<comment type="caution">
    <text evidence="2">The sequence shown here is derived from an EMBL/GenBank/DDBJ whole genome shotgun (WGS) entry which is preliminary data.</text>
</comment>
<keyword evidence="3" id="KW-1185">Reference proteome</keyword>
<evidence type="ECO:0000313" key="2">
    <source>
        <dbReference type="EMBL" id="MCD1295846.1"/>
    </source>
</evidence>
<reference evidence="2 3" key="1">
    <citation type="submission" date="2017-11" db="EMBL/GenBank/DDBJ databases">
        <title>Isolation and Characterization of Family Methanocellaceae Species from Potential Methane Hydrate Area Offshore Southwestern Taiwan.</title>
        <authorList>
            <person name="Zhang W.-L."/>
            <person name="Chen W.-C."/>
            <person name="Lai M.-C."/>
            <person name="Chen S.-C."/>
        </authorList>
    </citation>
    <scope>NUCLEOTIDE SEQUENCE [LARGE SCALE GENOMIC DNA]</scope>
    <source>
        <strain evidence="2 3">CWC-04</strain>
    </source>
</reference>
<keyword evidence="1" id="KW-0812">Transmembrane</keyword>
<dbReference type="RefSeq" id="WP_230742703.1">
    <property type="nucleotide sequence ID" value="NZ_PGCK01000011.1"/>
</dbReference>